<dbReference type="Proteomes" id="UP000237947">
    <property type="component" value="Chromosome"/>
</dbReference>
<feature type="coiled-coil region" evidence="1">
    <location>
        <begin position="467"/>
        <end position="561"/>
    </location>
</feature>
<keyword evidence="3" id="KW-1185">Reference proteome</keyword>
<name>A0A2S0KP78_9FIRM</name>
<organism evidence="2 3">
    <name type="scientific">Fastidiosipila sanguinis</name>
    <dbReference type="NCBI Taxonomy" id="236753"/>
    <lineage>
        <taxon>Bacteria</taxon>
        <taxon>Bacillati</taxon>
        <taxon>Bacillota</taxon>
        <taxon>Clostridia</taxon>
        <taxon>Eubacteriales</taxon>
        <taxon>Oscillospiraceae</taxon>
        <taxon>Fastidiosipila</taxon>
    </lineage>
</organism>
<dbReference type="KEGG" id="fsa:C5Q98_06150"/>
<evidence type="ECO:0000313" key="2">
    <source>
        <dbReference type="EMBL" id="AVM42817.1"/>
    </source>
</evidence>
<proteinExistence type="predicted"/>
<dbReference type="RefSeq" id="WP_106012767.1">
    <property type="nucleotide sequence ID" value="NZ_CP027226.1"/>
</dbReference>
<protein>
    <recommendedName>
        <fullName evidence="4">Prophage tail endopeptidase domain-containing protein</fullName>
    </recommendedName>
</protein>
<dbReference type="OrthoDB" id="3197453at2"/>
<reference evidence="3" key="1">
    <citation type="submission" date="2018-02" db="EMBL/GenBank/DDBJ databases">
        <authorList>
            <person name="Holder M.E."/>
            <person name="Ajami N.J."/>
            <person name="Petrosino J.F."/>
        </authorList>
    </citation>
    <scope>NUCLEOTIDE SEQUENCE [LARGE SCALE GENOMIC DNA]</scope>
    <source>
        <strain evidence="3">CCUG 47711</strain>
    </source>
</reference>
<dbReference type="EMBL" id="CP027226">
    <property type="protein sequence ID" value="AVM42817.1"/>
    <property type="molecule type" value="Genomic_DNA"/>
</dbReference>
<accession>A0A2S0KP78</accession>
<evidence type="ECO:0000313" key="3">
    <source>
        <dbReference type="Proteomes" id="UP000237947"/>
    </source>
</evidence>
<gene>
    <name evidence="2" type="ORF">C5Q98_06150</name>
</gene>
<evidence type="ECO:0000256" key="1">
    <source>
        <dbReference type="SAM" id="Coils"/>
    </source>
</evidence>
<sequence length="637" mass="70832">MFNTTAKFNKAIYSENRKLAIKVTLELSNKTVELQKEDLDAGSLTINSTAMNKGFELGNVTASDITLTLNNRDGKWNDTDFSGSMIKPYCGVYLEDGTVEYVPMGIFIVDKPSRPYAIIELKGTDRLVLFDRPLDIGKINVPTSNLQLLKDICRLSNVPLKNGISILNGDNVIKSLPEKDYTYRDALAEIALMAGGFASIDRYGVLDIVPVKGSDSVNPEKYHELTTSNRVSHMQLTDQIVITGLKNKRLKFGTDDYAIEVEELKLLAEDKEKRVLDNVFNQIKGFTYIPFDAKYFGNPAIDVGDYILNKTRQGETKGLVTFHSFKYGGNCTLKAEGKSKQENDFRNKNQRILAQALTDFEEKLDVNLTDRELAQTQLTQVLGMALGAFSTQVKNDDNSVITYWHNKPNKDESTIIWKFNGEAIAVSNDGGKTWKGYDATTSNLIVNYLSALKISADEISVGEESSKRTLNELLEELNANNGDLAKRLEESTNALSSAENKLNELEESYKQTLLSSEATEAEINNQLANLEEAKAELEQAQEETKANLQEVEELAKAVTRTFNTDALGRPVISKADSDVKLVLDNDKLSFVSQGSELAYFGKDKAYISALQILQNLNLGKYTFEVAADGGFSIKWID</sequence>
<keyword evidence="1" id="KW-0175">Coiled coil</keyword>
<evidence type="ECO:0008006" key="4">
    <source>
        <dbReference type="Google" id="ProtNLM"/>
    </source>
</evidence>
<dbReference type="AlphaFoldDB" id="A0A2S0KP78"/>